<dbReference type="Proteomes" id="UP000198795">
    <property type="component" value="Unassembled WGS sequence"/>
</dbReference>
<reference evidence="3 4" key="1">
    <citation type="submission" date="2016-10" db="EMBL/GenBank/DDBJ databases">
        <authorList>
            <person name="Varghese N."/>
            <person name="Submissions S."/>
        </authorList>
    </citation>
    <scope>NUCLEOTIDE SEQUENCE [LARGE SCALE GENOMIC DNA]</scope>
    <source>
        <strain evidence="3 4">CGMCC 1.6497</strain>
    </source>
</reference>
<evidence type="ECO:0000313" key="3">
    <source>
        <dbReference type="EMBL" id="SDO13797.1"/>
    </source>
</evidence>
<dbReference type="Pfam" id="PF02615">
    <property type="entry name" value="Ldh_2"/>
    <property type="match status" value="1"/>
</dbReference>
<protein>
    <submittedName>
        <fullName evidence="3">(2R)-3-sulfolactate dehydrogenase (NADP+)</fullName>
    </submittedName>
</protein>
<name>A0A1H0H3S5_9HYPH</name>
<dbReference type="InterPro" id="IPR043143">
    <property type="entry name" value="Mal/L-sulf/L-lact_DH-like_NADP"/>
</dbReference>
<accession>A0A1H0H3S5</accession>
<dbReference type="PANTHER" id="PTHR11091:SF0">
    <property type="entry name" value="MALATE DEHYDROGENASE"/>
    <property type="match status" value="1"/>
</dbReference>
<keyword evidence="2" id="KW-0560">Oxidoreductase</keyword>
<comment type="similarity">
    <text evidence="1">Belongs to the LDH2/MDH2 oxidoreductase family.</text>
</comment>
<keyword evidence="4" id="KW-1185">Reference proteome</keyword>
<dbReference type="InterPro" id="IPR003767">
    <property type="entry name" value="Malate/L-lactate_DH-like"/>
</dbReference>
<evidence type="ECO:0000313" key="4">
    <source>
        <dbReference type="Proteomes" id="UP000198795"/>
    </source>
</evidence>
<dbReference type="InterPro" id="IPR043144">
    <property type="entry name" value="Mal/L-sulf/L-lact_DH-like_ah"/>
</dbReference>
<dbReference type="PANTHER" id="PTHR11091">
    <property type="entry name" value="OXIDOREDUCTASE-RELATED"/>
    <property type="match status" value="1"/>
</dbReference>
<dbReference type="SUPFAM" id="SSF89733">
    <property type="entry name" value="L-sulfolactate dehydrogenase-like"/>
    <property type="match status" value="1"/>
</dbReference>
<sequence length="337" mass="34802">MTTTRVPVEELRALAERCLIAANTSEWNAQSVAKALVQADIDGQKGHGVVRVATYSAQSRTGKVDGHAKPKMTRTRPGSLMIDVANGFAFRAFELATEELPKLAHETGIAAAGFVRSHHAGALGQAVERLADAGMMAMMFANTPHAMTAWGGKRGVFGTNPIAFAAPRANGAPIIIDLALSQVVRGKILSAAQRGEPIPEGWANDAEGRPTTDAKAALKGTVLPIGGPKGAALALMVEILAGSLTGANQAFEATSLFDGEGNPPGIGQFLIAIDPGAFGGPAAAQKIELLASTIEADIGTRLPGASRRETREAAARDGVSIEDGLLASLNEMAQQTA</sequence>
<dbReference type="Gene3D" id="1.10.1530.10">
    <property type="match status" value="1"/>
</dbReference>
<evidence type="ECO:0000256" key="2">
    <source>
        <dbReference type="ARBA" id="ARBA00023002"/>
    </source>
</evidence>
<dbReference type="Gene3D" id="3.30.1370.60">
    <property type="entry name" value="Hypothetical oxidoreductase yiak, domain 2"/>
    <property type="match status" value="1"/>
</dbReference>
<dbReference type="EMBL" id="FNJC01000001">
    <property type="protein sequence ID" value="SDO13797.1"/>
    <property type="molecule type" value="Genomic_DNA"/>
</dbReference>
<proteinExistence type="inferred from homology"/>
<evidence type="ECO:0000256" key="1">
    <source>
        <dbReference type="ARBA" id="ARBA00006056"/>
    </source>
</evidence>
<organism evidence="3 4">
    <name type="scientific">Filomicrobium insigne</name>
    <dbReference type="NCBI Taxonomy" id="418854"/>
    <lineage>
        <taxon>Bacteria</taxon>
        <taxon>Pseudomonadati</taxon>
        <taxon>Pseudomonadota</taxon>
        <taxon>Alphaproteobacteria</taxon>
        <taxon>Hyphomicrobiales</taxon>
        <taxon>Hyphomicrobiaceae</taxon>
        <taxon>Filomicrobium</taxon>
    </lineage>
</organism>
<dbReference type="RefSeq" id="WP_090226194.1">
    <property type="nucleotide sequence ID" value="NZ_FNJC01000001.1"/>
</dbReference>
<gene>
    <name evidence="3" type="ORF">SAMN04488061_0377</name>
</gene>
<comment type="caution">
    <text evidence="3">The sequence shown here is derived from an EMBL/GenBank/DDBJ whole genome shotgun (WGS) entry which is preliminary data.</text>
</comment>
<dbReference type="InterPro" id="IPR036111">
    <property type="entry name" value="Mal/L-sulfo/L-lacto_DH-like_sf"/>
</dbReference>